<keyword evidence="1" id="KW-0678">Repressor</keyword>
<dbReference type="PANTHER" id="PTHR30146">
    <property type="entry name" value="LACI-RELATED TRANSCRIPTIONAL REPRESSOR"/>
    <property type="match status" value="1"/>
</dbReference>
<reference evidence="6 7" key="1">
    <citation type="submission" date="2019-03" db="EMBL/GenBank/DDBJ databases">
        <title>Roseomonas sp. a novel Roseomonas species isolated from Sea whip Gorgonian.</title>
        <authorList>
            <person name="Li F."/>
            <person name="Pan X."/>
            <person name="Huang S."/>
            <person name="Li Z."/>
            <person name="Meng B."/>
        </authorList>
    </citation>
    <scope>NUCLEOTIDE SEQUENCE [LARGE SCALE GENOMIC DNA]</scope>
    <source>
        <strain evidence="6 7">M0104</strain>
    </source>
</reference>
<dbReference type="OrthoDB" id="9784962at2"/>
<evidence type="ECO:0000256" key="4">
    <source>
        <dbReference type="ARBA" id="ARBA00023163"/>
    </source>
</evidence>
<keyword evidence="3" id="KW-0238">DNA-binding</keyword>
<proteinExistence type="predicted"/>
<feature type="domain" description="HTH lacI-type" evidence="5">
    <location>
        <begin position="13"/>
        <end position="67"/>
    </location>
</feature>
<keyword evidence="4" id="KW-0804">Transcription</keyword>
<dbReference type="CDD" id="cd01392">
    <property type="entry name" value="HTH_LacI"/>
    <property type="match status" value="1"/>
</dbReference>
<dbReference type="Proteomes" id="UP000460715">
    <property type="component" value="Unassembled WGS sequence"/>
</dbReference>
<dbReference type="Pfam" id="PF13377">
    <property type="entry name" value="Peripla_BP_3"/>
    <property type="match status" value="1"/>
</dbReference>
<dbReference type="SMART" id="SM00354">
    <property type="entry name" value="HTH_LACI"/>
    <property type="match status" value="1"/>
</dbReference>
<dbReference type="InterPro" id="IPR010982">
    <property type="entry name" value="Lambda_DNA-bd_dom_sf"/>
</dbReference>
<dbReference type="SUPFAM" id="SSF53822">
    <property type="entry name" value="Periplasmic binding protein-like I"/>
    <property type="match status" value="1"/>
</dbReference>
<accession>A0A845BFU4</accession>
<sequence length="356" mass="37493">MDNPPLPAGARRATIVTLSRVAGVAPSTVSRALKGDTRISPETRARIGRLAKELGYTPHASARTLSSGRSGLIGLVIGASSNPFYTELLHEAVRQAAPLGMRLLIIHAGPGPIENSTADALLQYQVDGCLMTSVELPSHAAAICAANGVPVVMVNRVARMNSSAVTCDNLFGAAQLARLLLEQGRRRLAVVRTSASSSTGKERERGFLERVSEWGREPPLLFDGRSTYEGGYEMAQRIADLPPAQRPEAVFAVSDIMAFGVLDGFRLRGVRVPQDIAVVGFDGLPAAARPCYDLTTVEQPLQAMIGRALGMLQARIGNPSLPDETASLRGRLLMRGSAAMAAPHPAGSAFGSPAAG</sequence>
<dbReference type="InterPro" id="IPR000843">
    <property type="entry name" value="HTH_LacI"/>
</dbReference>
<dbReference type="AlphaFoldDB" id="A0A845BFU4"/>
<dbReference type="InterPro" id="IPR046335">
    <property type="entry name" value="LacI/GalR-like_sensor"/>
</dbReference>
<dbReference type="Gene3D" id="3.40.50.2300">
    <property type="match status" value="2"/>
</dbReference>
<dbReference type="InterPro" id="IPR028082">
    <property type="entry name" value="Peripla_BP_I"/>
</dbReference>
<protein>
    <submittedName>
        <fullName evidence="6">LacI family transcriptional regulator</fullName>
    </submittedName>
</protein>
<dbReference type="CDD" id="cd06278">
    <property type="entry name" value="PBP1_LacI-like"/>
    <property type="match status" value="1"/>
</dbReference>
<evidence type="ECO:0000259" key="5">
    <source>
        <dbReference type="PROSITE" id="PS50932"/>
    </source>
</evidence>
<dbReference type="SUPFAM" id="SSF47413">
    <property type="entry name" value="lambda repressor-like DNA-binding domains"/>
    <property type="match status" value="1"/>
</dbReference>
<name>A0A845BFU4_9PROT</name>
<gene>
    <name evidence="6" type="ORF">E0493_16630</name>
</gene>
<organism evidence="6 7">
    <name type="scientific">Teichococcus coralli</name>
    <dbReference type="NCBI Taxonomy" id="2545983"/>
    <lineage>
        <taxon>Bacteria</taxon>
        <taxon>Pseudomonadati</taxon>
        <taxon>Pseudomonadota</taxon>
        <taxon>Alphaproteobacteria</taxon>
        <taxon>Acetobacterales</taxon>
        <taxon>Roseomonadaceae</taxon>
        <taxon>Roseomonas</taxon>
    </lineage>
</organism>
<evidence type="ECO:0000313" key="7">
    <source>
        <dbReference type="Proteomes" id="UP000460715"/>
    </source>
</evidence>
<evidence type="ECO:0000256" key="1">
    <source>
        <dbReference type="ARBA" id="ARBA00022491"/>
    </source>
</evidence>
<keyword evidence="2" id="KW-0805">Transcription regulation</keyword>
<dbReference type="EMBL" id="SNVJ01000016">
    <property type="protein sequence ID" value="MXP64976.1"/>
    <property type="molecule type" value="Genomic_DNA"/>
</dbReference>
<evidence type="ECO:0000313" key="6">
    <source>
        <dbReference type="EMBL" id="MXP64976.1"/>
    </source>
</evidence>
<dbReference type="Pfam" id="PF00356">
    <property type="entry name" value="LacI"/>
    <property type="match status" value="1"/>
</dbReference>
<keyword evidence="7" id="KW-1185">Reference proteome</keyword>
<evidence type="ECO:0000256" key="2">
    <source>
        <dbReference type="ARBA" id="ARBA00023015"/>
    </source>
</evidence>
<dbReference type="RefSeq" id="WP_160938384.1">
    <property type="nucleotide sequence ID" value="NZ_SNVJ01000016.1"/>
</dbReference>
<dbReference type="Gene3D" id="1.10.260.40">
    <property type="entry name" value="lambda repressor-like DNA-binding domains"/>
    <property type="match status" value="1"/>
</dbReference>
<dbReference type="GO" id="GO:0000976">
    <property type="term" value="F:transcription cis-regulatory region binding"/>
    <property type="evidence" value="ECO:0007669"/>
    <property type="project" value="TreeGrafter"/>
</dbReference>
<dbReference type="PROSITE" id="PS50932">
    <property type="entry name" value="HTH_LACI_2"/>
    <property type="match status" value="1"/>
</dbReference>
<dbReference type="PANTHER" id="PTHR30146:SF148">
    <property type="entry name" value="HTH-TYPE TRANSCRIPTIONAL REPRESSOR PURR-RELATED"/>
    <property type="match status" value="1"/>
</dbReference>
<comment type="caution">
    <text evidence="6">The sequence shown here is derived from an EMBL/GenBank/DDBJ whole genome shotgun (WGS) entry which is preliminary data.</text>
</comment>
<dbReference type="GO" id="GO:0003700">
    <property type="term" value="F:DNA-binding transcription factor activity"/>
    <property type="evidence" value="ECO:0007669"/>
    <property type="project" value="TreeGrafter"/>
</dbReference>
<evidence type="ECO:0000256" key="3">
    <source>
        <dbReference type="ARBA" id="ARBA00023125"/>
    </source>
</evidence>